<keyword evidence="4" id="KW-1185">Reference proteome</keyword>
<feature type="transmembrane region" description="Helical" evidence="1">
    <location>
        <begin position="21"/>
        <end position="41"/>
    </location>
</feature>
<keyword evidence="1" id="KW-1133">Transmembrane helix</keyword>
<evidence type="ECO:0000256" key="1">
    <source>
        <dbReference type="SAM" id="Phobius"/>
    </source>
</evidence>
<name>A0ABU1VIM5_9BURK</name>
<dbReference type="InterPro" id="IPR012495">
    <property type="entry name" value="TadE-like_dom"/>
</dbReference>
<organism evidence="3 4">
    <name type="scientific">Hydrogenophaga laconesensis</name>
    <dbReference type="NCBI Taxonomy" id="1805971"/>
    <lineage>
        <taxon>Bacteria</taxon>
        <taxon>Pseudomonadati</taxon>
        <taxon>Pseudomonadota</taxon>
        <taxon>Betaproteobacteria</taxon>
        <taxon>Burkholderiales</taxon>
        <taxon>Comamonadaceae</taxon>
        <taxon>Hydrogenophaga</taxon>
    </lineage>
</organism>
<protein>
    <submittedName>
        <fullName evidence="3">Flp pilus assembly protein TadG</fullName>
    </submittedName>
</protein>
<keyword evidence="1" id="KW-0472">Membrane</keyword>
<feature type="domain" description="TadE-like" evidence="2">
    <location>
        <begin position="15"/>
        <end position="57"/>
    </location>
</feature>
<evidence type="ECO:0000313" key="4">
    <source>
        <dbReference type="Proteomes" id="UP001265550"/>
    </source>
</evidence>
<evidence type="ECO:0000259" key="2">
    <source>
        <dbReference type="Pfam" id="PF07811"/>
    </source>
</evidence>
<dbReference type="RefSeq" id="WP_204735326.1">
    <property type="nucleotide sequence ID" value="NZ_JAVDWE010000018.1"/>
</dbReference>
<sequence>MSPYHRCRRRRSQRGVYAIEYAMAFLLFFGLVYSIICYSIVFTFRFGLQNAAEDGARAALRHQTSLAARQLKAQEVAEQRSLGWKPADAVLTIPLPSICQTGSGNCLQPAGTLACDTSWAQRCHVSVTVRLSDLHRVLPPFPAFALPDELVGEAHVLLDGSRL</sequence>
<keyword evidence="1" id="KW-0812">Transmembrane</keyword>
<reference evidence="3 4" key="1">
    <citation type="submission" date="2023-07" db="EMBL/GenBank/DDBJ databases">
        <title>Sorghum-associated microbial communities from plants grown in Nebraska, USA.</title>
        <authorList>
            <person name="Schachtman D."/>
        </authorList>
    </citation>
    <scope>NUCLEOTIDE SEQUENCE [LARGE SCALE GENOMIC DNA]</scope>
    <source>
        <strain evidence="3 4">BE240</strain>
    </source>
</reference>
<evidence type="ECO:0000313" key="3">
    <source>
        <dbReference type="EMBL" id="MDR7097033.1"/>
    </source>
</evidence>
<proteinExistence type="predicted"/>
<accession>A0ABU1VIM5</accession>
<gene>
    <name evidence="3" type="ORF">J2X09_004802</name>
</gene>
<dbReference type="Pfam" id="PF07811">
    <property type="entry name" value="TadE"/>
    <property type="match status" value="1"/>
</dbReference>
<comment type="caution">
    <text evidence="3">The sequence shown here is derived from an EMBL/GenBank/DDBJ whole genome shotgun (WGS) entry which is preliminary data.</text>
</comment>
<dbReference type="EMBL" id="JAVDWE010000018">
    <property type="protein sequence ID" value="MDR7097033.1"/>
    <property type="molecule type" value="Genomic_DNA"/>
</dbReference>
<dbReference type="Proteomes" id="UP001265550">
    <property type="component" value="Unassembled WGS sequence"/>
</dbReference>